<proteinExistence type="predicted"/>
<dbReference type="EC" id="3.1.13.1" evidence="2"/>
<dbReference type="GO" id="GO:0008859">
    <property type="term" value="F:exoribonuclease II activity"/>
    <property type="evidence" value="ECO:0007669"/>
    <property type="project" value="UniProtKB-EC"/>
</dbReference>
<dbReference type="PANTHER" id="PTHR23355:SF9">
    <property type="entry name" value="DIS3-LIKE EXONUCLEASE 2"/>
    <property type="match status" value="1"/>
</dbReference>
<gene>
    <name evidence="2" type="primary">rnr_8</name>
    <name evidence="2" type="ORF">GALL_120190</name>
</gene>
<dbReference type="GO" id="GO:0005829">
    <property type="term" value="C:cytosol"/>
    <property type="evidence" value="ECO:0007669"/>
    <property type="project" value="TreeGrafter"/>
</dbReference>
<organism evidence="2">
    <name type="scientific">mine drainage metagenome</name>
    <dbReference type="NCBI Taxonomy" id="410659"/>
    <lineage>
        <taxon>unclassified sequences</taxon>
        <taxon>metagenomes</taxon>
        <taxon>ecological metagenomes</taxon>
    </lineage>
</organism>
<evidence type="ECO:0000259" key="1">
    <source>
        <dbReference type="SMART" id="SM00955"/>
    </source>
</evidence>
<dbReference type="EMBL" id="MLJW01000047">
    <property type="protein sequence ID" value="OIR05892.1"/>
    <property type="molecule type" value="Genomic_DNA"/>
</dbReference>
<dbReference type="SUPFAM" id="SSF50249">
    <property type="entry name" value="Nucleic acid-binding proteins"/>
    <property type="match status" value="1"/>
</dbReference>
<evidence type="ECO:0000313" key="2">
    <source>
        <dbReference type="EMBL" id="OIR05892.1"/>
    </source>
</evidence>
<name>A0A1J5SWB7_9ZZZZ</name>
<comment type="caution">
    <text evidence="2">The sequence shown here is derived from an EMBL/GenBank/DDBJ whole genome shotgun (WGS) entry which is preliminary data.</text>
</comment>
<dbReference type="GO" id="GO:0003723">
    <property type="term" value="F:RNA binding"/>
    <property type="evidence" value="ECO:0007669"/>
    <property type="project" value="InterPro"/>
</dbReference>
<dbReference type="InterPro" id="IPR001900">
    <property type="entry name" value="RNase_II/R"/>
</dbReference>
<dbReference type="SMART" id="SM00955">
    <property type="entry name" value="RNB"/>
    <property type="match status" value="1"/>
</dbReference>
<dbReference type="AlphaFoldDB" id="A0A1J5SWB7"/>
<accession>A0A1J5SWB7</accession>
<sequence>MNIFYEEDGGFKVGNILTDNTTSLQVENTHGKRSKIKSANVMLRFAQPGLSEFMTQAEQVAAGIDVDFLWEASPPDEFDFDTLAKEYFGHVPNPVEAAGALIRLHSSPMHFYKKGKGRYKAAPPDALKSALASVEKKRLQAELQARYTEQLGNFQLPPEFADHLSMVLYKPDRNTIEVKALEAACAATHLSAAHLLERCGALPSTRDYHLNKFLFENFPRGTGFPEVTVEEHPELPLASVTAFSIDDASTTEIDDAFSVERLPNGNWRIGIHIAAPALGIPPNSPIDAIAAQRMSTVYMPGDKITMLPENVVQAFTLCADKVCPALSLYVEADAATLAVVHSESRIERLHIASNLRHDTLEPLFNETTLAAGKLDYDHAPELKLLWDFVQKLEAARGKSADNSTQQIDYTFHVENDRITIGHRLRGSPIDKVVSELMILANSTWGKLLDDHKVAGIYRTQNNGKVKMSTVAAPHQGLGVAHYAWSSSPLRRYVDMVNQRQIISVLRGEPPAYARNDTALFSILSNFDAAYTTYNEFQRNMERYWCLRWLLQETEKLEALTRACVVGASAPYNHGLPLAGATLSRPAGEGANEPLRGLVVSATVLRENLVKFADIPLVGRIPSLPETPPNTRVTLEIGKIDLLDLDFDARYVASVEAAA</sequence>
<reference evidence="2" key="1">
    <citation type="submission" date="2016-10" db="EMBL/GenBank/DDBJ databases">
        <title>Sequence of Gallionella enrichment culture.</title>
        <authorList>
            <person name="Poehlein A."/>
            <person name="Muehling M."/>
            <person name="Daniel R."/>
        </authorList>
    </citation>
    <scope>NUCLEOTIDE SEQUENCE</scope>
</reference>
<protein>
    <submittedName>
        <fullName evidence="2">Ribonuclease R</fullName>
        <ecNumber evidence="2">3.1.13.1</ecNumber>
    </submittedName>
</protein>
<dbReference type="PANTHER" id="PTHR23355">
    <property type="entry name" value="RIBONUCLEASE"/>
    <property type="match status" value="1"/>
</dbReference>
<dbReference type="GO" id="GO:0006402">
    <property type="term" value="P:mRNA catabolic process"/>
    <property type="evidence" value="ECO:0007669"/>
    <property type="project" value="TreeGrafter"/>
</dbReference>
<feature type="domain" description="RNB" evidence="1">
    <location>
        <begin position="234"/>
        <end position="507"/>
    </location>
</feature>
<dbReference type="InterPro" id="IPR012340">
    <property type="entry name" value="NA-bd_OB-fold"/>
</dbReference>
<dbReference type="Pfam" id="PF00773">
    <property type="entry name" value="RNB"/>
    <property type="match status" value="2"/>
</dbReference>
<dbReference type="InterPro" id="IPR050180">
    <property type="entry name" value="RNR_Ribonuclease"/>
</dbReference>
<keyword evidence="2" id="KW-0378">Hydrolase</keyword>